<dbReference type="GO" id="GO:0047661">
    <property type="term" value="F:amino-acid racemase activity"/>
    <property type="evidence" value="ECO:0007669"/>
    <property type="project" value="InterPro"/>
</dbReference>
<organism evidence="3 4">
    <name type="scientific">Lentilactobacillus curieae</name>
    <dbReference type="NCBI Taxonomy" id="1138822"/>
    <lineage>
        <taxon>Bacteria</taxon>
        <taxon>Bacillati</taxon>
        <taxon>Bacillota</taxon>
        <taxon>Bacilli</taxon>
        <taxon>Lactobacillales</taxon>
        <taxon>Lactobacillaceae</taxon>
        <taxon>Lentilactobacillus</taxon>
    </lineage>
</organism>
<evidence type="ECO:0000313" key="3">
    <source>
        <dbReference type="EMBL" id="AQW21299.1"/>
    </source>
</evidence>
<dbReference type="RefSeq" id="WP_035167752.1">
    <property type="nucleotide sequence ID" value="NZ_CP018906.1"/>
</dbReference>
<dbReference type="InterPro" id="IPR001920">
    <property type="entry name" value="Asp/Glu_race"/>
</dbReference>
<dbReference type="AlphaFoldDB" id="A0A1S6QI81"/>
<dbReference type="InterPro" id="IPR015942">
    <property type="entry name" value="Asp/Glu/hydantoin_racemase"/>
</dbReference>
<comment type="similarity">
    <text evidence="1">Belongs to the aspartate/glutamate racemases family.</text>
</comment>
<protein>
    <submittedName>
        <fullName evidence="3">Aspartate racemase</fullName>
    </submittedName>
</protein>
<dbReference type="Pfam" id="PF01177">
    <property type="entry name" value="Asp_Glu_race"/>
    <property type="match status" value="1"/>
</dbReference>
<evidence type="ECO:0000256" key="1">
    <source>
        <dbReference type="ARBA" id="ARBA00007847"/>
    </source>
</evidence>
<dbReference type="SUPFAM" id="SSF53681">
    <property type="entry name" value="Aspartate/glutamate racemase"/>
    <property type="match status" value="2"/>
</dbReference>
<dbReference type="NCBIfam" id="TIGR00035">
    <property type="entry name" value="asp_race"/>
    <property type="match status" value="1"/>
</dbReference>
<keyword evidence="2" id="KW-0413">Isomerase</keyword>
<reference evidence="3 4" key="1">
    <citation type="journal article" date="2015" name="Genome Announc.">
        <title>Genome Sequence of Lactobacillus curieae CCTCC M 2011381T, a Novel Producer of Gamma-aminobutyric Acid.</title>
        <authorList>
            <person name="Wang Y."/>
            <person name="Wang Y."/>
            <person name="Lang C."/>
            <person name="Wei D."/>
            <person name="Xu P."/>
            <person name="Xie J."/>
        </authorList>
    </citation>
    <scope>NUCLEOTIDE SEQUENCE [LARGE SCALE GENOMIC DNA]</scope>
    <source>
        <strain evidence="3 4">CCTCC M 2011381</strain>
    </source>
</reference>
<proteinExistence type="inferred from homology"/>
<dbReference type="InterPro" id="IPR004380">
    <property type="entry name" value="Asp_race"/>
</dbReference>
<dbReference type="Proteomes" id="UP000030361">
    <property type="component" value="Chromosome"/>
</dbReference>
<evidence type="ECO:0000313" key="4">
    <source>
        <dbReference type="Proteomes" id="UP000030361"/>
    </source>
</evidence>
<dbReference type="KEGG" id="lcu:PL11_004845"/>
<keyword evidence="4" id="KW-1185">Reference proteome</keyword>
<dbReference type="eggNOG" id="COG1794">
    <property type="taxonomic scope" value="Bacteria"/>
</dbReference>
<sequence>MKKIGLVGGMGPESTLDYYKQITRKYEQKKPRSFPPLVMDSLDVFEILKDEENGERDLLVQKLNHSVQNLQAAGADFAVLTANTPHIVFDELQNVSSLPLISILDSTARAIQASKQKRVLLLGTGVTMTKSFFVDKLREYSIEVVVPNAAEIERISSIIADELELGIVNPDSKQYLIAVIENYRSSGVQGVILGCTELPLAISASDVSVKVYDTVKIHVDEILKYAMGE</sequence>
<dbReference type="OrthoDB" id="9803739at2"/>
<accession>A0A1S6QI81</accession>
<dbReference type="EMBL" id="CP018906">
    <property type="protein sequence ID" value="AQW21299.1"/>
    <property type="molecule type" value="Genomic_DNA"/>
</dbReference>
<name>A0A1S6QI81_9LACO</name>
<dbReference type="Gene3D" id="3.40.50.1860">
    <property type="match status" value="2"/>
</dbReference>
<dbReference type="PANTHER" id="PTHR21198">
    <property type="entry name" value="GLUTAMATE RACEMASE"/>
    <property type="match status" value="1"/>
</dbReference>
<evidence type="ECO:0000256" key="2">
    <source>
        <dbReference type="ARBA" id="ARBA00023235"/>
    </source>
</evidence>
<gene>
    <name evidence="3" type="ORF">PL11_004845</name>
</gene>
<dbReference type="PANTHER" id="PTHR21198:SF7">
    <property type="entry name" value="ASPARTATE-GLUTAMATE RACEMASE FAMILY"/>
    <property type="match status" value="1"/>
</dbReference>